<dbReference type="EMBL" id="JAUEPS010000042">
    <property type="protein sequence ID" value="KAK0448245.1"/>
    <property type="molecule type" value="Genomic_DNA"/>
</dbReference>
<proteinExistence type="predicted"/>
<gene>
    <name evidence="2" type="ORF">EV420DRAFT_1483495</name>
</gene>
<reference evidence="2" key="1">
    <citation type="submission" date="2023-06" db="EMBL/GenBank/DDBJ databases">
        <authorList>
            <consortium name="Lawrence Berkeley National Laboratory"/>
            <person name="Ahrendt S."/>
            <person name="Sahu N."/>
            <person name="Indic B."/>
            <person name="Wong-Bajracharya J."/>
            <person name="Merenyi Z."/>
            <person name="Ke H.-M."/>
            <person name="Monk M."/>
            <person name="Kocsube S."/>
            <person name="Drula E."/>
            <person name="Lipzen A."/>
            <person name="Balint B."/>
            <person name="Henrissat B."/>
            <person name="Andreopoulos B."/>
            <person name="Martin F.M."/>
            <person name="Harder C.B."/>
            <person name="Rigling D."/>
            <person name="Ford K.L."/>
            <person name="Foster G.D."/>
            <person name="Pangilinan J."/>
            <person name="Papanicolaou A."/>
            <person name="Barry K."/>
            <person name="LaButti K."/>
            <person name="Viragh M."/>
            <person name="Koriabine M."/>
            <person name="Yan M."/>
            <person name="Riley R."/>
            <person name="Champramary S."/>
            <person name="Plett K.L."/>
            <person name="Tsai I.J."/>
            <person name="Slot J."/>
            <person name="Sipos G."/>
            <person name="Plett J."/>
            <person name="Nagy L.G."/>
            <person name="Grigoriev I.V."/>
        </authorList>
    </citation>
    <scope>NUCLEOTIDE SEQUENCE</scope>
    <source>
        <strain evidence="2">CCBAS 213</strain>
    </source>
</reference>
<protein>
    <submittedName>
        <fullName evidence="2">Uncharacterized protein</fullName>
    </submittedName>
</protein>
<feature type="signal peptide" evidence="1">
    <location>
        <begin position="1"/>
        <end position="20"/>
    </location>
</feature>
<sequence length="236" mass="26879">MIPMIMWFTICSINPAFTTSRCVLPMITCMRHNVTTSCKLSFFHNASNPVHWKARQSMLPFGIEEIIFRRTTASEDPETLNVDPDLHPVLHDLDLSSDDDTELESMEGEPLDNCLKGLNLNTKSFQRSINLQMVKDTNAACDKKPETPPGVIEKERQGRRPMAFKLFRWKRTVLTQPPSRHLALDGRVSDFVLGLDQLPKLNSIIELWVQSSEISTAYYLIQFASNPRGFSIRLAV</sequence>
<keyword evidence="3" id="KW-1185">Reference proteome</keyword>
<name>A0AA39JUQ4_ARMTA</name>
<organism evidence="2 3">
    <name type="scientific">Armillaria tabescens</name>
    <name type="common">Ringless honey mushroom</name>
    <name type="synonym">Agaricus tabescens</name>
    <dbReference type="NCBI Taxonomy" id="1929756"/>
    <lineage>
        <taxon>Eukaryota</taxon>
        <taxon>Fungi</taxon>
        <taxon>Dikarya</taxon>
        <taxon>Basidiomycota</taxon>
        <taxon>Agaricomycotina</taxon>
        <taxon>Agaricomycetes</taxon>
        <taxon>Agaricomycetidae</taxon>
        <taxon>Agaricales</taxon>
        <taxon>Marasmiineae</taxon>
        <taxon>Physalacriaceae</taxon>
        <taxon>Desarmillaria</taxon>
    </lineage>
</organism>
<feature type="chain" id="PRO_5041208992" evidence="1">
    <location>
        <begin position="21"/>
        <end position="236"/>
    </location>
</feature>
<dbReference type="GeneID" id="85353538"/>
<evidence type="ECO:0000256" key="1">
    <source>
        <dbReference type="SAM" id="SignalP"/>
    </source>
</evidence>
<evidence type="ECO:0000313" key="3">
    <source>
        <dbReference type="Proteomes" id="UP001175211"/>
    </source>
</evidence>
<keyword evidence="1" id="KW-0732">Signal</keyword>
<dbReference type="RefSeq" id="XP_060326350.1">
    <property type="nucleotide sequence ID" value="XM_060469990.1"/>
</dbReference>
<comment type="caution">
    <text evidence="2">The sequence shown here is derived from an EMBL/GenBank/DDBJ whole genome shotgun (WGS) entry which is preliminary data.</text>
</comment>
<dbReference type="Proteomes" id="UP001175211">
    <property type="component" value="Unassembled WGS sequence"/>
</dbReference>
<dbReference type="AlphaFoldDB" id="A0AA39JUQ4"/>
<evidence type="ECO:0000313" key="2">
    <source>
        <dbReference type="EMBL" id="KAK0448245.1"/>
    </source>
</evidence>
<accession>A0AA39JUQ4</accession>